<accession>A0ABT0IY86</accession>
<evidence type="ECO:0000256" key="4">
    <source>
        <dbReference type="PIRNR" id="PIRNR006078"/>
    </source>
</evidence>
<dbReference type="RefSeq" id="WP_416342077.1">
    <property type="nucleotide sequence ID" value="NZ_JALQCY010000001.1"/>
</dbReference>
<dbReference type="InterPro" id="IPR018193">
    <property type="entry name" value="Glyc_kinase_flavodox-like_fold"/>
</dbReference>
<dbReference type="Pfam" id="PF02595">
    <property type="entry name" value="Gly_kinase"/>
    <property type="match status" value="1"/>
</dbReference>
<dbReference type="PIRSF" id="PIRSF006078">
    <property type="entry name" value="GlxK"/>
    <property type="match status" value="1"/>
</dbReference>
<dbReference type="InterPro" id="IPR004381">
    <property type="entry name" value="Glycerate_kinase"/>
</dbReference>
<comment type="similarity">
    <text evidence="1 4">Belongs to the glycerate kinase type-1 family.</text>
</comment>
<dbReference type="PANTHER" id="PTHR21599:SF0">
    <property type="entry name" value="GLYCERATE KINASE"/>
    <property type="match status" value="1"/>
</dbReference>
<comment type="caution">
    <text evidence="5">The sequence shown here is derived from an EMBL/GenBank/DDBJ whole genome shotgun (WGS) entry which is preliminary data.</text>
</comment>
<dbReference type="EMBL" id="JALQCY010000001">
    <property type="protein sequence ID" value="MCK9792196.1"/>
    <property type="molecule type" value="Genomic_DNA"/>
</dbReference>
<dbReference type="NCBIfam" id="TIGR00045">
    <property type="entry name" value="glycerate kinase"/>
    <property type="match status" value="1"/>
</dbReference>
<evidence type="ECO:0000313" key="5">
    <source>
        <dbReference type="EMBL" id="MCK9792196.1"/>
    </source>
</evidence>
<keyword evidence="2 4" id="KW-0808">Transferase</keyword>
<name>A0ABT0IY86_9MICO</name>
<dbReference type="Proteomes" id="UP001651050">
    <property type="component" value="Unassembled WGS sequence"/>
</dbReference>
<dbReference type="SUPFAM" id="SSF110738">
    <property type="entry name" value="Glycerate kinase I"/>
    <property type="match status" value="1"/>
</dbReference>
<sequence length="396" mass="38930">MHEDVKNPAPDPRALRVVVAPDSFKGSATASQVAAALAAGARAALGDGADVRSVPFADGGEGTLDAILGAWGEAGRTCDTTDALGRPATARFGVSPDGRTLAVEAAEAYGLPQVSDVPLRPLDATSHGVGTLVLAALDAVPDAEEVVLFVGGSATTDGGAGLLDALGARLLDAAGAPVPPGGGGLRDLARVDLAGLDPRARALRWRIACDVDNPLLGPRGAAAVFGPQKGATPQDVAALDSGLARLADALAAATGHDARDVPGAGASGGLPVGLSAAFGAELVPGGELVADVVGLAAALVGADLVITGEGRLDEQSLHGKVVDTVVRLVAGRAAVVVVAGGVELTPAQVADAGIAAAFSLAPGPRTLAELSRDAVTELERTAAHACRLFAAGRAAR</sequence>
<dbReference type="InterPro" id="IPR018197">
    <property type="entry name" value="Glycerate_kinase_RE-like"/>
</dbReference>
<reference evidence="5 6" key="1">
    <citation type="submission" date="2022-02" db="EMBL/GenBank/DDBJ databases">
        <title>The car tank lid bacteriome: a reservoir of bacteria with potential in bioremediation of fuel.</title>
        <authorList>
            <person name="Vidal-Verdu A."/>
            <person name="Gomez-Martinez D."/>
            <person name="Latorre-Perez A."/>
            <person name="Pereto J."/>
            <person name="Porcar M."/>
        </authorList>
    </citation>
    <scope>NUCLEOTIDE SEQUENCE [LARGE SCALE GENOMIC DNA]</scope>
    <source>
        <strain evidence="5 6">4D.3</strain>
    </source>
</reference>
<dbReference type="Gene3D" id="3.40.50.10350">
    <property type="entry name" value="Glycerate kinase, domain 1"/>
    <property type="match status" value="1"/>
</dbReference>
<evidence type="ECO:0000256" key="2">
    <source>
        <dbReference type="ARBA" id="ARBA00022679"/>
    </source>
</evidence>
<keyword evidence="6" id="KW-1185">Reference proteome</keyword>
<dbReference type="PANTHER" id="PTHR21599">
    <property type="entry name" value="GLYCERATE KINASE"/>
    <property type="match status" value="1"/>
</dbReference>
<dbReference type="InterPro" id="IPR036129">
    <property type="entry name" value="Glycerate_kinase_sf"/>
</dbReference>
<evidence type="ECO:0000313" key="6">
    <source>
        <dbReference type="Proteomes" id="UP001651050"/>
    </source>
</evidence>
<evidence type="ECO:0000256" key="3">
    <source>
        <dbReference type="ARBA" id="ARBA00022777"/>
    </source>
</evidence>
<gene>
    <name evidence="5" type="ORF">M1843_00360</name>
</gene>
<evidence type="ECO:0000256" key="1">
    <source>
        <dbReference type="ARBA" id="ARBA00006284"/>
    </source>
</evidence>
<proteinExistence type="inferred from homology"/>
<keyword evidence="3 4" id="KW-0418">Kinase</keyword>
<protein>
    <submittedName>
        <fullName evidence="5">Glycerate kinase</fullName>
    </submittedName>
</protein>
<organism evidence="5 6">
    <name type="scientific">Isoptericola peretonis</name>
    <dbReference type="NCBI Taxonomy" id="2918523"/>
    <lineage>
        <taxon>Bacteria</taxon>
        <taxon>Bacillati</taxon>
        <taxon>Actinomycetota</taxon>
        <taxon>Actinomycetes</taxon>
        <taxon>Micrococcales</taxon>
        <taxon>Promicromonosporaceae</taxon>
        <taxon>Isoptericola</taxon>
    </lineage>
</organism>
<dbReference type="Gene3D" id="3.90.1510.10">
    <property type="entry name" value="Glycerate kinase, domain 2"/>
    <property type="match status" value="1"/>
</dbReference>
<dbReference type="GO" id="GO:0016301">
    <property type="term" value="F:kinase activity"/>
    <property type="evidence" value="ECO:0007669"/>
    <property type="project" value="UniProtKB-KW"/>
</dbReference>